<keyword evidence="1" id="KW-0472">Membrane</keyword>
<dbReference type="EMBL" id="JBAKAZ010000024">
    <property type="protein sequence ID" value="MEL0629545.1"/>
    <property type="molecule type" value="Genomic_DNA"/>
</dbReference>
<feature type="transmembrane region" description="Helical" evidence="1">
    <location>
        <begin position="249"/>
        <end position="267"/>
    </location>
</feature>
<comment type="caution">
    <text evidence="2">The sequence shown here is derived from an EMBL/GenBank/DDBJ whole genome shotgun (WGS) entry which is preliminary data.</text>
</comment>
<keyword evidence="1" id="KW-1133">Transmembrane helix</keyword>
<feature type="transmembrane region" description="Helical" evidence="1">
    <location>
        <begin position="341"/>
        <end position="360"/>
    </location>
</feature>
<dbReference type="SUPFAM" id="SSF103473">
    <property type="entry name" value="MFS general substrate transporter"/>
    <property type="match status" value="1"/>
</dbReference>
<dbReference type="InterPro" id="IPR036259">
    <property type="entry name" value="MFS_trans_sf"/>
</dbReference>
<keyword evidence="3" id="KW-1185">Reference proteome</keyword>
<feature type="transmembrane region" description="Helical" evidence="1">
    <location>
        <begin position="315"/>
        <end position="335"/>
    </location>
</feature>
<evidence type="ECO:0000313" key="3">
    <source>
        <dbReference type="Proteomes" id="UP001369082"/>
    </source>
</evidence>
<feature type="transmembrane region" description="Helical" evidence="1">
    <location>
        <begin position="135"/>
        <end position="154"/>
    </location>
</feature>
<dbReference type="Proteomes" id="UP001369082">
    <property type="component" value="Unassembled WGS sequence"/>
</dbReference>
<sequence>MPLFIAVILWDKGLSISDIALFIALTATGFVFALYYWDRLRAQHDWAKLISLSFILQSLFVVSLLWGDHTLITTVGALINGAAGCFYWSTQRLLFQAITEDKNTGNTFGNFQILVVFALKSGVLIGSYLLGMEYFISLLLLSFMLSLLGFLLVYKSLISNTQLAKLKQVPAFTLKQVIKFQDQHHSSLIFVVDGLFLFLESYFWLLTIYMLTQESVMQLGLILIALSILLALIFFVIKKYIDRVDTQKIYRIAVLGYAFSWLIRGFLDTEMDSLFIYSGLLLAAFLSNFFRLAFNKRFYDIARQDKPTRYIICKSYYSQFMLVVFFSVIAVLTMTTDTAVHQLQVIYYLCTPLVLVYFLYGKRAKSVAL</sequence>
<proteinExistence type="predicted"/>
<keyword evidence="1" id="KW-0812">Transmembrane</keyword>
<gene>
    <name evidence="2" type="ORF">V6256_07980</name>
</gene>
<accession>A0ABU9GQE2</accession>
<feature type="transmembrane region" description="Helical" evidence="1">
    <location>
        <begin position="217"/>
        <end position="237"/>
    </location>
</feature>
<dbReference type="RefSeq" id="WP_341597585.1">
    <property type="nucleotide sequence ID" value="NZ_JBAKAZ010000024.1"/>
</dbReference>
<feature type="transmembrane region" description="Helical" evidence="1">
    <location>
        <begin position="49"/>
        <end position="66"/>
    </location>
</feature>
<reference evidence="2 3" key="1">
    <citation type="submission" date="2024-02" db="EMBL/GenBank/DDBJ databases">
        <title>Bacteria isolated from the canopy kelp, Nereocystis luetkeana.</title>
        <authorList>
            <person name="Pfister C.A."/>
            <person name="Younker I.T."/>
            <person name="Light S.H."/>
        </authorList>
    </citation>
    <scope>NUCLEOTIDE SEQUENCE [LARGE SCALE GENOMIC DNA]</scope>
    <source>
        <strain evidence="2 3">TI.1.05</strain>
    </source>
</reference>
<feature type="transmembrane region" description="Helical" evidence="1">
    <location>
        <begin position="188"/>
        <end position="211"/>
    </location>
</feature>
<feature type="transmembrane region" description="Helical" evidence="1">
    <location>
        <begin position="111"/>
        <end position="129"/>
    </location>
</feature>
<organism evidence="2 3">
    <name type="scientific">Psychromonas aquatilis</name>
    <dbReference type="NCBI Taxonomy" id="2005072"/>
    <lineage>
        <taxon>Bacteria</taxon>
        <taxon>Pseudomonadati</taxon>
        <taxon>Pseudomonadota</taxon>
        <taxon>Gammaproteobacteria</taxon>
        <taxon>Alteromonadales</taxon>
        <taxon>Psychromonadaceae</taxon>
        <taxon>Psychromonas</taxon>
    </lineage>
</organism>
<name>A0ABU9GQE2_9GAMM</name>
<protein>
    <recommendedName>
        <fullName evidence="4">MFS transporter</fullName>
    </recommendedName>
</protein>
<feature type="transmembrane region" description="Helical" evidence="1">
    <location>
        <begin position="19"/>
        <end position="37"/>
    </location>
</feature>
<feature type="transmembrane region" description="Helical" evidence="1">
    <location>
        <begin position="273"/>
        <end position="294"/>
    </location>
</feature>
<evidence type="ECO:0000313" key="2">
    <source>
        <dbReference type="EMBL" id="MEL0629545.1"/>
    </source>
</evidence>
<evidence type="ECO:0008006" key="4">
    <source>
        <dbReference type="Google" id="ProtNLM"/>
    </source>
</evidence>
<evidence type="ECO:0000256" key="1">
    <source>
        <dbReference type="SAM" id="Phobius"/>
    </source>
</evidence>
<feature type="transmembrane region" description="Helical" evidence="1">
    <location>
        <begin position="72"/>
        <end position="90"/>
    </location>
</feature>